<dbReference type="GO" id="GO:0008926">
    <property type="term" value="F:mannitol-1-phosphate 5-dehydrogenase activity"/>
    <property type="evidence" value="ECO:0007669"/>
    <property type="project" value="UniProtKB-EC"/>
</dbReference>
<dbReference type="SUPFAM" id="SSF51735">
    <property type="entry name" value="NAD(P)-binding Rossmann-fold domains"/>
    <property type="match status" value="1"/>
</dbReference>
<comment type="caution">
    <text evidence="6">The sequence shown here is derived from an EMBL/GenBank/DDBJ whole genome shotgun (WGS) entry which is preliminary data.</text>
</comment>
<evidence type="ECO:0000256" key="1">
    <source>
        <dbReference type="ARBA" id="ARBA00023002"/>
    </source>
</evidence>
<feature type="domain" description="Mannitol dehydrogenase N-terminal" evidence="4">
    <location>
        <begin position="3"/>
        <end position="126"/>
    </location>
</feature>
<gene>
    <name evidence="6" type="ORF">DXC78_04770</name>
</gene>
<protein>
    <submittedName>
        <fullName evidence="6">Mannitol dehydrogenase</fullName>
    </submittedName>
</protein>
<dbReference type="Gene3D" id="3.40.50.720">
    <property type="entry name" value="NAD(P)-binding Rossmann-like Domain"/>
    <property type="match status" value="1"/>
</dbReference>
<evidence type="ECO:0000259" key="5">
    <source>
        <dbReference type="Pfam" id="PF08125"/>
    </source>
</evidence>
<dbReference type="InterPro" id="IPR013131">
    <property type="entry name" value="Mannitol_DH_N"/>
</dbReference>
<dbReference type="InterPro" id="IPR013328">
    <property type="entry name" value="6PGD_dom2"/>
</dbReference>
<sequence length="361" mass="41038">MKNAVIIGAGQTGRGFIAPILQDDEYTITFIDKDEELIKSLNQKKEYSIRYFGNTAPTRKIDAFKAFASTSGEAVEAIRNADVICTSVFSSHLAELIPLFREVEKERKTPMQIICCENGVNVKKDLVAAKLNACITEGIIFCTTLRPNKDSLDLLCENIQDLPIDASVEGLTVSVRRMPLERKFADLIQRKIYTYNFMSAIVSYLGWYKGYEIYGKAANDSDIAYVIEKIKPVISRVIAHVYAISEEEQLAFTQRAIDKFQNEEIIDTIYRNARQAKRKLGANERILSPMRMATQQAEDITWMKLIAVAAMDYAVCEENEELESVYQDLQVFLSEKDILDIRNLLEKFQSKESLSKMIQSL</sequence>
<dbReference type="InterPro" id="IPR013118">
    <property type="entry name" value="Mannitol_DH_C"/>
</dbReference>
<name>A0A3E3E5J1_9FIRM</name>
<dbReference type="Pfam" id="PF08125">
    <property type="entry name" value="Mannitol_dh_C"/>
    <property type="match status" value="1"/>
</dbReference>
<keyword evidence="1" id="KW-0560">Oxidoreductase</keyword>
<dbReference type="Proteomes" id="UP000260721">
    <property type="component" value="Unassembled WGS sequence"/>
</dbReference>
<dbReference type="EMBL" id="QUSK01000008">
    <property type="protein sequence ID" value="RGD76990.1"/>
    <property type="molecule type" value="Genomic_DNA"/>
</dbReference>
<reference evidence="6 7" key="1">
    <citation type="submission" date="2018-08" db="EMBL/GenBank/DDBJ databases">
        <title>A genome reference for cultivated species of the human gut microbiota.</title>
        <authorList>
            <person name="Zou Y."/>
            <person name="Xue W."/>
            <person name="Luo G."/>
        </authorList>
    </citation>
    <scope>NUCLEOTIDE SEQUENCE [LARGE SCALE GENOMIC DNA]</scope>
    <source>
        <strain evidence="6 7">TF08-11</strain>
    </source>
</reference>
<organism evidence="6 7">
    <name type="scientific">Faecalicoccus pleomorphus</name>
    <dbReference type="NCBI Taxonomy" id="1323"/>
    <lineage>
        <taxon>Bacteria</taxon>
        <taxon>Bacillati</taxon>
        <taxon>Bacillota</taxon>
        <taxon>Erysipelotrichia</taxon>
        <taxon>Erysipelotrichales</taxon>
        <taxon>Erysipelotrichaceae</taxon>
        <taxon>Faecalicoccus</taxon>
    </lineage>
</organism>
<dbReference type="Pfam" id="PF01232">
    <property type="entry name" value="Mannitol_dh"/>
    <property type="match status" value="1"/>
</dbReference>
<keyword evidence="2" id="KW-0520">NAD</keyword>
<dbReference type="InterPro" id="IPR008927">
    <property type="entry name" value="6-PGluconate_DH-like_C_sf"/>
</dbReference>
<evidence type="ECO:0000259" key="4">
    <source>
        <dbReference type="Pfam" id="PF01232"/>
    </source>
</evidence>
<dbReference type="PANTHER" id="PTHR30524">
    <property type="entry name" value="MANNITOL-1-PHOSPHATE 5-DEHYDROGENASE"/>
    <property type="match status" value="1"/>
</dbReference>
<dbReference type="GO" id="GO:0005829">
    <property type="term" value="C:cytosol"/>
    <property type="evidence" value="ECO:0007669"/>
    <property type="project" value="TreeGrafter"/>
</dbReference>
<evidence type="ECO:0000256" key="2">
    <source>
        <dbReference type="ARBA" id="ARBA00023027"/>
    </source>
</evidence>
<dbReference type="InterPro" id="IPR036291">
    <property type="entry name" value="NAD(P)-bd_dom_sf"/>
</dbReference>
<proteinExistence type="predicted"/>
<dbReference type="AlphaFoldDB" id="A0A3E3E5J1"/>
<dbReference type="RefSeq" id="WP_117445959.1">
    <property type="nucleotide sequence ID" value="NZ_CALCIP010000027.1"/>
</dbReference>
<evidence type="ECO:0000256" key="3">
    <source>
        <dbReference type="ARBA" id="ARBA00048615"/>
    </source>
</evidence>
<evidence type="ECO:0000313" key="7">
    <source>
        <dbReference type="Proteomes" id="UP000260721"/>
    </source>
</evidence>
<accession>A0A3E3E5J1</accession>
<dbReference type="GO" id="GO:0019592">
    <property type="term" value="P:mannitol catabolic process"/>
    <property type="evidence" value="ECO:0007669"/>
    <property type="project" value="TreeGrafter"/>
</dbReference>
<dbReference type="Gene3D" id="1.10.1040.10">
    <property type="entry name" value="N-(1-d-carboxylethyl)-l-norvaline Dehydrogenase, domain 2"/>
    <property type="match status" value="1"/>
</dbReference>
<evidence type="ECO:0000313" key="6">
    <source>
        <dbReference type="EMBL" id="RGD76990.1"/>
    </source>
</evidence>
<comment type="catalytic activity">
    <reaction evidence="3">
        <text>D-mannitol 1-phosphate + NAD(+) = beta-D-fructose 6-phosphate + NADH + H(+)</text>
        <dbReference type="Rhea" id="RHEA:19661"/>
        <dbReference type="ChEBI" id="CHEBI:15378"/>
        <dbReference type="ChEBI" id="CHEBI:57540"/>
        <dbReference type="ChEBI" id="CHEBI:57634"/>
        <dbReference type="ChEBI" id="CHEBI:57945"/>
        <dbReference type="ChEBI" id="CHEBI:61381"/>
        <dbReference type="EC" id="1.1.1.17"/>
    </reaction>
</comment>
<feature type="domain" description="Mannitol dehydrogenase C-terminal" evidence="5">
    <location>
        <begin position="188"/>
        <end position="327"/>
    </location>
</feature>
<dbReference type="SUPFAM" id="SSF48179">
    <property type="entry name" value="6-phosphogluconate dehydrogenase C-terminal domain-like"/>
    <property type="match status" value="1"/>
</dbReference>
<dbReference type="PANTHER" id="PTHR30524:SF0">
    <property type="entry name" value="ALTRONATE OXIDOREDUCTASE-RELATED"/>
    <property type="match status" value="1"/>
</dbReference>